<proteinExistence type="predicted"/>
<dbReference type="HOGENOM" id="CLU_2599741_0_0_9"/>
<evidence type="ECO:0000313" key="1">
    <source>
        <dbReference type="EMBL" id="EEG52659.1"/>
    </source>
</evidence>
<gene>
    <name evidence="1" type="ORF">CLOSTASPAR_05286</name>
</gene>
<protein>
    <submittedName>
        <fullName evidence="1">Uncharacterized protein</fullName>
    </submittedName>
</protein>
<accession>C0D7N9</accession>
<name>C0D7N9_9FIRM</name>
<dbReference type="EMBL" id="ACCJ01000436">
    <property type="protein sequence ID" value="EEG52659.1"/>
    <property type="molecule type" value="Genomic_DNA"/>
</dbReference>
<evidence type="ECO:0000313" key="2">
    <source>
        <dbReference type="Proteomes" id="UP000004756"/>
    </source>
</evidence>
<dbReference type="AlphaFoldDB" id="C0D7N9"/>
<dbReference type="Proteomes" id="UP000004756">
    <property type="component" value="Unassembled WGS sequence"/>
</dbReference>
<comment type="caution">
    <text evidence="1">The sequence shown here is derived from an EMBL/GenBank/DDBJ whole genome shotgun (WGS) entry which is preliminary data.</text>
</comment>
<reference evidence="1 2" key="1">
    <citation type="submission" date="2009-01" db="EMBL/GenBank/DDBJ databases">
        <authorList>
            <person name="Fulton L."/>
            <person name="Clifton S."/>
            <person name="Fulton B."/>
            <person name="Xu J."/>
            <person name="Minx P."/>
            <person name="Pepin K.H."/>
            <person name="Johnson M."/>
            <person name="Bhonagiri V."/>
            <person name="Nash W.E."/>
            <person name="Mardis E.R."/>
            <person name="Wilson R.K."/>
        </authorList>
    </citation>
    <scope>NUCLEOTIDE SEQUENCE [LARGE SCALE GENOMIC DNA]</scope>
    <source>
        <strain evidence="1 2">DSM 15981</strain>
    </source>
</reference>
<reference evidence="1 2" key="2">
    <citation type="submission" date="2009-02" db="EMBL/GenBank/DDBJ databases">
        <title>Draft genome sequence of Clostridium asparagiforme (DSM 15981).</title>
        <authorList>
            <person name="Sudarsanam P."/>
            <person name="Ley R."/>
            <person name="Guruge J."/>
            <person name="Turnbaugh P.J."/>
            <person name="Mahowald M."/>
            <person name="Liep D."/>
            <person name="Gordon J."/>
        </authorList>
    </citation>
    <scope>NUCLEOTIDE SEQUENCE [LARGE SCALE GENOMIC DNA]</scope>
    <source>
        <strain evidence="1 2">DSM 15981</strain>
    </source>
</reference>
<keyword evidence="2" id="KW-1185">Reference proteome</keyword>
<sequence length="79" mass="8839">MHKCYIQGVEFGLLFGDQKENTIMKTIFEMMQNFIGRGMNVRVDFVGGVPMFSAVSLEHKECVPAQRSAKRSSSAVYCG</sequence>
<organism evidence="1 2">
    <name type="scientific">[Clostridium] asparagiforme DSM 15981</name>
    <dbReference type="NCBI Taxonomy" id="518636"/>
    <lineage>
        <taxon>Bacteria</taxon>
        <taxon>Bacillati</taxon>
        <taxon>Bacillota</taxon>
        <taxon>Clostridia</taxon>
        <taxon>Lachnospirales</taxon>
        <taxon>Lachnospiraceae</taxon>
        <taxon>Enterocloster</taxon>
    </lineage>
</organism>